<feature type="non-terminal residue" evidence="2">
    <location>
        <position position="1"/>
    </location>
</feature>
<feature type="compositionally biased region" description="Polar residues" evidence="1">
    <location>
        <begin position="339"/>
        <end position="367"/>
    </location>
</feature>
<gene>
    <name evidence="2" type="primary">ORF78532</name>
</gene>
<feature type="region of interest" description="Disordered" evidence="1">
    <location>
        <begin position="24"/>
        <end position="50"/>
    </location>
</feature>
<reference evidence="2" key="1">
    <citation type="submission" date="2014-12" db="EMBL/GenBank/DDBJ databases">
        <title>Insight into the proteome of Arion vulgaris.</title>
        <authorList>
            <person name="Aradska J."/>
            <person name="Bulat T."/>
            <person name="Smidak R."/>
            <person name="Sarate P."/>
            <person name="Gangsoo J."/>
            <person name="Sialana F."/>
            <person name="Bilban M."/>
            <person name="Lubec G."/>
        </authorList>
    </citation>
    <scope>NUCLEOTIDE SEQUENCE</scope>
    <source>
        <tissue evidence="2">Skin</tissue>
    </source>
</reference>
<feature type="compositionally biased region" description="Basic and acidic residues" evidence="1">
    <location>
        <begin position="262"/>
        <end position="272"/>
    </location>
</feature>
<feature type="compositionally biased region" description="Polar residues" evidence="1">
    <location>
        <begin position="273"/>
        <end position="283"/>
    </location>
</feature>
<feature type="compositionally biased region" description="Low complexity" evidence="1">
    <location>
        <begin position="368"/>
        <end position="412"/>
    </location>
</feature>
<dbReference type="EMBL" id="HACG01024609">
    <property type="protein sequence ID" value="CEK71474.1"/>
    <property type="molecule type" value="Transcribed_RNA"/>
</dbReference>
<feature type="region of interest" description="Disordered" evidence="1">
    <location>
        <begin position="176"/>
        <end position="412"/>
    </location>
</feature>
<sequence>RVASVILNKSENSVASVTLNKSMNSVSSVKPNKSEDSETKVKPNKSENRDARVTQDLQECISLTKVQSNVSCPVFNLRSGRFSKCDYLRARRKTVEMNKDEETSEALSIENVNKETQASCMLPKPVSDDLGTYRATDNKDEVKSQNTFGSGWWVKNKKYLSTKSKEIDEVKLKDKLKQKDKSKQGDNTKQRDKSKQGDTTKQGDSIKQEDNSKQADTIKHGNNIKQGDKPKQGDKSKQGDNNMKVDRSKQADKSKQVNSPKQRNDQISDDIKASSTNSQNDKSVNVGGEQERDRCTNKNNNRTHASSRQVKNKSDSETFGAGWWQGNVTKHSVRPVSQPAKNRTSGRLNSEVSQQLQDNARNNTASVSGASNTSTSRNSTSASSTTTRLTNNNTSTAKKSASSANSSTRSVS</sequence>
<feature type="compositionally biased region" description="Basic and acidic residues" evidence="1">
    <location>
        <begin position="204"/>
        <end position="219"/>
    </location>
</feature>
<name>A0A0B6ZS78_9EUPU</name>
<feature type="compositionally biased region" description="Basic and acidic residues" evidence="1">
    <location>
        <begin position="32"/>
        <end position="50"/>
    </location>
</feature>
<accession>A0A0B6ZS78</accession>
<feature type="compositionally biased region" description="Basic and acidic residues" evidence="1">
    <location>
        <begin position="226"/>
        <end position="255"/>
    </location>
</feature>
<feature type="non-terminal residue" evidence="2">
    <location>
        <position position="412"/>
    </location>
</feature>
<feature type="compositionally biased region" description="Basic and acidic residues" evidence="1">
    <location>
        <begin position="176"/>
        <end position="198"/>
    </location>
</feature>
<proteinExistence type="predicted"/>
<evidence type="ECO:0000256" key="1">
    <source>
        <dbReference type="SAM" id="MobiDB-lite"/>
    </source>
</evidence>
<evidence type="ECO:0000313" key="2">
    <source>
        <dbReference type="EMBL" id="CEK71474.1"/>
    </source>
</evidence>
<feature type="compositionally biased region" description="Polar residues" evidence="1">
    <location>
        <begin position="297"/>
        <end position="309"/>
    </location>
</feature>
<dbReference type="AlphaFoldDB" id="A0A0B6ZS78"/>
<organism evidence="2">
    <name type="scientific">Arion vulgaris</name>
    <dbReference type="NCBI Taxonomy" id="1028688"/>
    <lineage>
        <taxon>Eukaryota</taxon>
        <taxon>Metazoa</taxon>
        <taxon>Spiralia</taxon>
        <taxon>Lophotrochozoa</taxon>
        <taxon>Mollusca</taxon>
        <taxon>Gastropoda</taxon>
        <taxon>Heterobranchia</taxon>
        <taxon>Euthyneura</taxon>
        <taxon>Panpulmonata</taxon>
        <taxon>Eupulmonata</taxon>
        <taxon>Stylommatophora</taxon>
        <taxon>Helicina</taxon>
        <taxon>Arionoidea</taxon>
        <taxon>Arionidae</taxon>
        <taxon>Arion</taxon>
    </lineage>
</organism>
<protein>
    <submittedName>
        <fullName evidence="2">Uncharacterized protein</fullName>
    </submittedName>
</protein>